<feature type="region of interest" description="Disordered" evidence="2">
    <location>
        <begin position="1193"/>
        <end position="1232"/>
    </location>
</feature>
<keyword evidence="4" id="KW-1185">Reference proteome</keyword>
<organism evidence="3 4">
    <name type="scientific">Glossina palpalis gambiensis</name>
    <dbReference type="NCBI Taxonomy" id="67801"/>
    <lineage>
        <taxon>Eukaryota</taxon>
        <taxon>Metazoa</taxon>
        <taxon>Ecdysozoa</taxon>
        <taxon>Arthropoda</taxon>
        <taxon>Hexapoda</taxon>
        <taxon>Insecta</taxon>
        <taxon>Pterygota</taxon>
        <taxon>Neoptera</taxon>
        <taxon>Endopterygota</taxon>
        <taxon>Diptera</taxon>
        <taxon>Brachycera</taxon>
        <taxon>Muscomorpha</taxon>
        <taxon>Hippoboscoidea</taxon>
        <taxon>Glossinidae</taxon>
        <taxon>Glossina</taxon>
    </lineage>
</organism>
<name>A0A1B0BYC2_9MUSC</name>
<reference evidence="4" key="1">
    <citation type="submission" date="2015-01" db="EMBL/GenBank/DDBJ databases">
        <authorList>
            <person name="Aksoy S."/>
            <person name="Warren W."/>
            <person name="Wilson R.K."/>
        </authorList>
    </citation>
    <scope>NUCLEOTIDE SEQUENCE [LARGE SCALE GENOMIC DNA]</scope>
    <source>
        <strain evidence="4">IAEA</strain>
    </source>
</reference>
<dbReference type="EnsemblMetazoa" id="GPPI044148-RA">
    <property type="protein sequence ID" value="GPPI044148-PA"/>
    <property type="gene ID" value="GPPI044148"/>
</dbReference>
<dbReference type="VEuPathDB" id="VectorBase:GPPI044148"/>
<feature type="region of interest" description="Disordered" evidence="2">
    <location>
        <begin position="682"/>
        <end position="709"/>
    </location>
</feature>
<feature type="compositionally biased region" description="Basic and acidic residues" evidence="2">
    <location>
        <begin position="684"/>
        <end position="700"/>
    </location>
</feature>
<feature type="compositionally biased region" description="Basic and acidic residues" evidence="2">
    <location>
        <begin position="1310"/>
        <end position="1322"/>
    </location>
</feature>
<feature type="coiled-coil region" evidence="1">
    <location>
        <begin position="454"/>
        <end position="498"/>
    </location>
</feature>
<feature type="region of interest" description="Disordered" evidence="2">
    <location>
        <begin position="1480"/>
        <end position="1502"/>
    </location>
</feature>
<feature type="compositionally biased region" description="Low complexity" evidence="2">
    <location>
        <begin position="1216"/>
        <end position="1226"/>
    </location>
</feature>
<feature type="region of interest" description="Disordered" evidence="2">
    <location>
        <begin position="1291"/>
        <end position="1322"/>
    </location>
</feature>
<feature type="coiled-coil region" evidence="1">
    <location>
        <begin position="1928"/>
        <end position="1955"/>
    </location>
</feature>
<evidence type="ECO:0000313" key="3">
    <source>
        <dbReference type="EnsemblMetazoa" id="GPPI044148-PA"/>
    </source>
</evidence>
<sequence length="2114" mass="247017">MYSMGGFRRREAILLFLSNFCDSNSYWFFGLLIKTTEEIAPIGGELYDIYKERLSDLQDNYANSMEELTRDNNKRSLKGKSGNLYEEFKKRLDRFNEALAISLENKDDKRAVPSSNLYDKFKRRLYAANALPPDNDDDRLGDDFLNRQSRGFFNYFSKKFGKDHISAKSKEKQFESSKDFKESVPVENYQTTVLNNRVNPSDEIPGSMYDRYRQQLKEWSGSAILNREPRSEKNLQEIEPFFIWQDADKGMNKMDDYSVENFIAKCKYENQKLKATKTKKRDIEGVTLRNAFNRGRLRSKKHIELGIPYGTNQWSLYPKVFDISPQLRVFDKSSSTFLKDYAQKLNTTATELAKNILKAYSTYITEQLKEAQKNKGPNIIAAPFSFHLYDASLPVLQNMIKKNPTHDSLRTPSIPVTPSGSIRITRKEKQAHVPLPEMRYDEVGQVGPLQMLHAYRQMQRLQKAHEEKQRLQAEKEQLEEEKERLLEALHRLQMQEDAKEKLVKAQHEQQQTYTTEHYLQDEQIRASANKSLQQKKKLQQQRLKIKHNLEQLKNLKDKLKLQERKRLEEEKKLQERKKLQDQKRLEKLKKMLEKLVLEAKKNNEEHIRWMQENMKQAQRVAELRKQKDEAQRKLQEQLKQREQKKSQVTKKIEDQKKIQDQLKIQEQQHLQELQTIDKMLQQQEQREKEKQDKEVKQQKETEEDSLGQQITNTQFNRQQQQENFNGAQSQKEQEIKTQLERLSGHLYDIFKKRLQVFEQELAYHKLQDYDVSTASSRSSKASIAKDNFHENYKKRIDEIDKELAIGNCKLMSDHRIYQPFVGRKLQPLKVQQAKKLQTKFKSPLKEEQEEFKEEKKLEEKQRLEAKQKVEEQLQRMEENILEAQKVADMRKQHEQQVQQQLLEQLKQREHKKSEEQKRIGDLRKVEERWKLQEQQQLKELQNIEKILQRQDQEKEERMQKQLQHELQKKELQQRGRQEEKPAKYDKKQQQQETLKQKPQEIKVQLESLNGHLYDYFKKRLQVVENELRSYHKLNDFRKEQKRYPQIWDKSADATAPNKRSDLSLAEDNFYKNYKNRIDVIDKELAIGNRKLMSDRLARNVSRNAENKAKTRSSPATAPISQLNKLSIPINKRKINSMQNYSIIHNILLLPVINILLMLLPMVMDALMVNSQEMTDSSVTFKDQSPQFYRLPALQSLQQNQPKHQKLYSRKQEDQHNNQNSRQSQNKKQLEKLKQKAINKELESLNGHLYDLFKKRLDAVEKELTFHKIDNEKKKALRNNLSICEELRGLQQPQSRANEDKSAMTYDEEVDNGKDVKRSSMKDSFSEEYKKRVDKVENGLRKEENTLTADRLSRSFLNWLKSNSHLTTESETAETKRRKEAFIGEVAPNPARFDKTLYDFTNSNTIKESLFEEYKKQIDIINNALQALDKRGNRYDRNTDPYAWENPLPLQRWLTTKNDQHTQPDNNLIWTKDPKRDVQFETQTDSEGNEEMDERDSDYDYPDTLEQFHPSKIAKVYPKHTNMKYNSVLAKDVEDLEDLGDAIDDRTTEPLVQEDEDDDTEDIKSYRTADDFNEKRLINMENGLNMRIKDDADQVETEDEIDYRLDPQETPSEARDDIGSKTYHALRNFEETNPVDVNTWLETNNDPYNGAHSHSAWTQKRHFGPARRRLLKNARKSKDTVNDGAITRIDRTPEIFEQVHPQDFQSWLKTNSIEYTQLDDDNSDWIKNEETNTNLRRICKSLAPTTVSKIVGGHTNLPNSGGMLGATDNSLYPTVLTKALEISLNPSNNANSGNLLANVAKRMNTTTLDLAEKIANSGDVNQYALSNGGHLNKMIESYMSKTAPISFTTSAGAQRLRTTNNPAYRAATTKTTAPAMAVKQQVINNVITTTAASLLQRTEANIHDSNAAAAFSYTPENNEYSLESSSQSAANLSAILDRVLTKLEKIQEDKSKSEDETAHPDGTPCDLVGSWSSQILGLCFDMNLSGQKNHDLENKNKNLNIDIQECVPPKAHNIVDLDWKFGGNTLKQIGGPFYMYAEKKIENLAATFLGFCRTCGGIDTIYGSWTFLLPTKDCSDTSLAFDVKRDIIRRSRMESKRKERYKNLLYRGQSSSRKN</sequence>
<feature type="coiled-coil region" evidence="1">
    <location>
        <begin position="47"/>
        <end position="105"/>
    </location>
</feature>
<feature type="compositionally biased region" description="Acidic residues" evidence="2">
    <location>
        <begin position="1486"/>
        <end position="1502"/>
    </location>
</feature>
<dbReference type="Proteomes" id="UP000092460">
    <property type="component" value="Unassembled WGS sequence"/>
</dbReference>
<keyword evidence="1" id="KW-0175">Coiled coil</keyword>
<evidence type="ECO:0000256" key="1">
    <source>
        <dbReference type="SAM" id="Coils"/>
    </source>
</evidence>
<dbReference type="STRING" id="67801.A0A1B0BYC2"/>
<reference evidence="3" key="2">
    <citation type="submission" date="2020-05" db="UniProtKB">
        <authorList>
            <consortium name="EnsemblMetazoa"/>
        </authorList>
    </citation>
    <scope>IDENTIFICATION</scope>
    <source>
        <strain evidence="3">IAEA</strain>
    </source>
</reference>
<accession>A0A1B0BYC2</accession>
<proteinExistence type="predicted"/>
<feature type="region of interest" description="Disordered" evidence="2">
    <location>
        <begin position="954"/>
        <end position="997"/>
    </location>
</feature>
<evidence type="ECO:0000313" key="4">
    <source>
        <dbReference type="Proteomes" id="UP000092460"/>
    </source>
</evidence>
<dbReference type="EMBL" id="JXJN01022584">
    <property type="status" value="NOT_ANNOTATED_CDS"/>
    <property type="molecule type" value="Genomic_DNA"/>
</dbReference>
<protein>
    <submittedName>
        <fullName evidence="3">Uncharacterized protein</fullName>
    </submittedName>
</protein>
<evidence type="ECO:0000256" key="2">
    <source>
        <dbReference type="SAM" id="MobiDB-lite"/>
    </source>
</evidence>